<dbReference type="GO" id="GO:0012505">
    <property type="term" value="C:endomembrane system"/>
    <property type="evidence" value="ECO:0007669"/>
    <property type="project" value="UniProtKB-SubCell"/>
</dbReference>
<dbReference type="InterPro" id="IPR003807">
    <property type="entry name" value="DUF202"/>
</dbReference>
<evidence type="ECO:0000313" key="8">
    <source>
        <dbReference type="EMBL" id="OQD87885.1"/>
    </source>
</evidence>
<feature type="compositionally biased region" description="Basic and acidic residues" evidence="5">
    <location>
        <begin position="23"/>
        <end position="36"/>
    </location>
</feature>
<keyword evidence="4 6" id="KW-0472">Membrane</keyword>
<name>A0A1V6QF98_9EURO</name>
<reference evidence="9" key="1">
    <citation type="journal article" date="2017" name="Nat. Microbiol.">
        <title>Global analysis of biosynthetic gene clusters reveals vast potential of secondary metabolite production in Penicillium species.</title>
        <authorList>
            <person name="Nielsen J.C."/>
            <person name="Grijseels S."/>
            <person name="Prigent S."/>
            <person name="Ji B."/>
            <person name="Dainat J."/>
            <person name="Nielsen K.F."/>
            <person name="Frisvad J.C."/>
            <person name="Workman M."/>
            <person name="Nielsen J."/>
        </authorList>
    </citation>
    <scope>NUCLEOTIDE SEQUENCE [LARGE SCALE GENOMIC DNA]</scope>
    <source>
        <strain evidence="9">IBT 29525</strain>
    </source>
</reference>
<keyword evidence="2 6" id="KW-0812">Transmembrane</keyword>
<organism evidence="8 9">
    <name type="scientific">Penicillium solitum</name>
    <dbReference type="NCBI Taxonomy" id="60172"/>
    <lineage>
        <taxon>Eukaryota</taxon>
        <taxon>Fungi</taxon>
        <taxon>Dikarya</taxon>
        <taxon>Ascomycota</taxon>
        <taxon>Pezizomycotina</taxon>
        <taxon>Eurotiomycetes</taxon>
        <taxon>Eurotiomycetidae</taxon>
        <taxon>Eurotiales</taxon>
        <taxon>Aspergillaceae</taxon>
        <taxon>Penicillium</taxon>
    </lineage>
</organism>
<evidence type="ECO:0000259" key="7">
    <source>
        <dbReference type="Pfam" id="PF02656"/>
    </source>
</evidence>
<protein>
    <recommendedName>
        <fullName evidence="7">DUF202 domain-containing protein</fullName>
    </recommendedName>
</protein>
<evidence type="ECO:0000256" key="3">
    <source>
        <dbReference type="ARBA" id="ARBA00022989"/>
    </source>
</evidence>
<feature type="transmembrane region" description="Helical" evidence="6">
    <location>
        <begin position="155"/>
        <end position="177"/>
    </location>
</feature>
<feature type="region of interest" description="Disordered" evidence="5">
    <location>
        <begin position="1"/>
        <end position="75"/>
    </location>
</feature>
<dbReference type="Pfam" id="PF02656">
    <property type="entry name" value="DUF202"/>
    <property type="match status" value="1"/>
</dbReference>
<proteinExistence type="predicted"/>
<accession>A0A1V6QF98</accession>
<comment type="subcellular location">
    <subcellularLocation>
        <location evidence="1">Endomembrane system</location>
        <topology evidence="1">Multi-pass membrane protein</topology>
    </subcellularLocation>
</comment>
<feature type="transmembrane region" description="Helical" evidence="6">
    <location>
        <begin position="198"/>
        <end position="220"/>
    </location>
</feature>
<dbReference type="AlphaFoldDB" id="A0A1V6QF98"/>
<evidence type="ECO:0000256" key="1">
    <source>
        <dbReference type="ARBA" id="ARBA00004127"/>
    </source>
</evidence>
<dbReference type="Proteomes" id="UP000191612">
    <property type="component" value="Unassembled WGS sequence"/>
</dbReference>
<dbReference type="PANTHER" id="PTHR34187">
    <property type="entry name" value="FGR18P"/>
    <property type="match status" value="1"/>
</dbReference>
<feature type="domain" description="DUF202" evidence="7">
    <location>
        <begin position="106"/>
        <end position="182"/>
    </location>
</feature>
<evidence type="ECO:0000256" key="6">
    <source>
        <dbReference type="SAM" id="Phobius"/>
    </source>
</evidence>
<dbReference type="EMBL" id="MDYO01000076">
    <property type="protein sequence ID" value="OQD87885.1"/>
    <property type="molecule type" value="Genomic_DNA"/>
</dbReference>
<dbReference type="InterPro" id="IPR052053">
    <property type="entry name" value="IM_YidH-like"/>
</dbReference>
<keyword evidence="9" id="KW-1185">Reference proteome</keyword>
<dbReference type="PANTHER" id="PTHR34187:SF1">
    <property type="entry name" value="DUF202 DOMAIN-CONTAINING PROTEIN"/>
    <property type="match status" value="1"/>
</dbReference>
<gene>
    <name evidence="8" type="ORF">PENSOL_c076G08636</name>
</gene>
<evidence type="ECO:0000256" key="5">
    <source>
        <dbReference type="SAM" id="MobiDB-lite"/>
    </source>
</evidence>
<evidence type="ECO:0000256" key="4">
    <source>
        <dbReference type="ARBA" id="ARBA00023136"/>
    </source>
</evidence>
<keyword evidence="3 6" id="KW-1133">Transmembrane helix</keyword>
<feature type="compositionally biased region" description="Polar residues" evidence="5">
    <location>
        <begin position="39"/>
        <end position="57"/>
    </location>
</feature>
<dbReference type="STRING" id="60172.A0A1V6QF98"/>
<evidence type="ECO:0000256" key="2">
    <source>
        <dbReference type="ARBA" id="ARBA00022692"/>
    </source>
</evidence>
<sequence length="294" mass="33173">MTEPGEALVPEEPPNAILTDSRPTADTRDNDREALELHSIQTQEDNDLDYSTPSGSSGDEYRVSTHRTTSQADSRHRLEARHGLWGQICRFWTRHVIITVPQKSNRDHFALERTFLAYIRTSTVIAMQGVLVAQLFRLQRPSHAIDRLSFYEVGIPLSVTCHFVAVVVALIGAFRFWRQQNAIVRGKVYAGGWELNSVGILLFIIILATLILIVIISIQITSKYASLTTTSRFLGGGSGTSSTPSASLTPIEGQALANYLEQHRRHWLWSRHVEHQWRYAGPFPINAERHNHKV</sequence>
<comment type="caution">
    <text evidence="8">The sequence shown here is derived from an EMBL/GenBank/DDBJ whole genome shotgun (WGS) entry which is preliminary data.</text>
</comment>
<evidence type="ECO:0000313" key="9">
    <source>
        <dbReference type="Proteomes" id="UP000191612"/>
    </source>
</evidence>